<proteinExistence type="predicted"/>
<gene>
    <name evidence="1" type="ORF">DSAG12_03132</name>
</gene>
<dbReference type="KEGG" id="psyt:DSAG12_03132"/>
<reference evidence="1 2" key="1">
    <citation type="journal article" date="2020" name="Nature">
        <title>Isolation of an archaeon at the prokaryote-eukaryote interface.</title>
        <authorList>
            <person name="Imachi H."/>
            <person name="Nobu M.K."/>
            <person name="Nakahara N."/>
            <person name="Morono Y."/>
            <person name="Ogawara M."/>
            <person name="Takaki Y."/>
            <person name="Takano Y."/>
            <person name="Uematsu K."/>
            <person name="Ikuta T."/>
            <person name="Ito M."/>
            <person name="Matsui Y."/>
            <person name="Miyazaki M."/>
            <person name="Murata K."/>
            <person name="Saito Y."/>
            <person name="Sakai S."/>
            <person name="Song C."/>
            <person name="Tasumi E."/>
            <person name="Yamanaka Y."/>
            <person name="Yamaguchi T."/>
            <person name="Kamagata Y."/>
            <person name="Tamaki H."/>
            <person name="Takai K."/>
        </authorList>
    </citation>
    <scope>NUCLEOTIDE SEQUENCE [LARGE SCALE GENOMIC DNA]</scope>
    <source>
        <strain evidence="1 2">MK-D1</strain>
    </source>
</reference>
<name>A0A5B9DEU3_9ARCH</name>
<sequence length="299" mass="34914">MKVIYKTYEPNSGFEEFQAQIYNDHLRRNPQTSFTPVTAAKIKERFAFEKKGPKLIRYAFREDGTPLAYIQASIDGKTTWIGYPWAFEDCPKETQERLYQELFDYATEKYPENKIVIGYFSKSWDEQIQFVLDKGYILKDTAYFYTLDPDNVKLKIPEGYSSKIGTIDDLKAVLELSKADSDLRNAFPSDEAREHYFKNRVLADGNLILVYKDNILVAATAPLRGFYVGYMFRFTAIRPGFEEAWKILAVKIAKHCKEIGWTEKIMITSFEKWDIIKPQIKKLKAELIDTQVQYKLEKT</sequence>
<evidence type="ECO:0000313" key="1">
    <source>
        <dbReference type="EMBL" id="QEE17300.1"/>
    </source>
</evidence>
<protein>
    <submittedName>
        <fullName evidence="1">Uncharacterized protein</fullName>
    </submittedName>
</protein>
<dbReference type="GeneID" id="41331102"/>
<evidence type="ECO:0000313" key="2">
    <source>
        <dbReference type="Proteomes" id="UP000321408"/>
    </source>
</evidence>
<accession>A0A5B9DEU3</accession>
<dbReference type="RefSeq" id="WP_147664196.1">
    <property type="nucleotide sequence ID" value="NZ_CP042905.2"/>
</dbReference>
<reference evidence="1 2" key="2">
    <citation type="journal article" date="2024" name="Int. J. Syst. Evol. Microbiol.">
        <title>Promethearchaeum syntrophicum gen. nov., sp. nov., an anaerobic, obligately syntrophic archaeon, the first isolate of the lineage 'Asgard' archaea, and proposal of the new archaeal phylum Promethearchaeota phyl. nov. and kingdom Promethearchaeati regn. nov.</title>
        <authorList>
            <person name="Imachi H."/>
            <person name="Nobu M.K."/>
            <person name="Kato S."/>
            <person name="Takaki Y."/>
            <person name="Miyazaki M."/>
            <person name="Miyata M."/>
            <person name="Ogawara M."/>
            <person name="Saito Y."/>
            <person name="Sakai S."/>
            <person name="Tahara Y.O."/>
            <person name="Takano Y."/>
            <person name="Tasumi E."/>
            <person name="Uematsu K."/>
            <person name="Yoshimura T."/>
            <person name="Itoh T."/>
            <person name="Ohkuma M."/>
            <person name="Takai K."/>
        </authorList>
    </citation>
    <scope>NUCLEOTIDE SEQUENCE [LARGE SCALE GENOMIC DNA]</scope>
    <source>
        <strain evidence="1 2">MK-D1</strain>
    </source>
</reference>
<dbReference type="AlphaFoldDB" id="A0A5B9DEU3"/>
<dbReference type="Proteomes" id="UP000321408">
    <property type="component" value="Chromosome"/>
</dbReference>
<organism evidence="1 2">
    <name type="scientific">Promethearchaeum syntrophicum</name>
    <dbReference type="NCBI Taxonomy" id="2594042"/>
    <lineage>
        <taxon>Archaea</taxon>
        <taxon>Promethearchaeati</taxon>
        <taxon>Promethearchaeota</taxon>
        <taxon>Promethearchaeia</taxon>
        <taxon>Promethearchaeales</taxon>
        <taxon>Promethearchaeaceae</taxon>
        <taxon>Promethearchaeum</taxon>
    </lineage>
</organism>
<keyword evidence="2" id="KW-1185">Reference proteome</keyword>
<dbReference type="EMBL" id="CP042905">
    <property type="protein sequence ID" value="QEE17300.1"/>
    <property type="molecule type" value="Genomic_DNA"/>
</dbReference>